<evidence type="ECO:0000313" key="9">
    <source>
        <dbReference type="Proteomes" id="UP001596996"/>
    </source>
</evidence>
<dbReference type="InterPro" id="IPR014289">
    <property type="entry name" value="RNA_pol_sigma-24-rel"/>
</dbReference>
<proteinExistence type="inferred from homology"/>
<dbReference type="InterPro" id="IPR013324">
    <property type="entry name" value="RNA_pol_sigma_r3/r4-like"/>
</dbReference>
<comment type="similarity">
    <text evidence="1">Belongs to the sigma-70 factor family. ECF subfamily.</text>
</comment>
<dbReference type="PANTHER" id="PTHR43133">
    <property type="entry name" value="RNA POLYMERASE ECF-TYPE SIGMA FACTO"/>
    <property type="match status" value="1"/>
</dbReference>
<dbReference type="CDD" id="cd06171">
    <property type="entry name" value="Sigma70_r4"/>
    <property type="match status" value="1"/>
</dbReference>
<sequence>MNSVSLWQISSSQLEEIRLHMLKFAQLQLKNYDLAEDMVQEAFLNAYKYAEQFKGEAALKTWIFAILKNKILDFIRKKQKELHFSELNDDDRDLSDKLFKSDGEWDQTLYLSKHWQHTDSAVYSDQFWQVFELCLNHLPSKQAQVFMMRSLLEMQTEEICQECHISTANLHTQLYRARLQLQVCLSQKWFGENNVKM</sequence>
<protein>
    <submittedName>
        <fullName evidence="8">Sigma-70 family RNA polymerase sigma factor</fullName>
    </submittedName>
</protein>
<dbReference type="InterPro" id="IPR007627">
    <property type="entry name" value="RNA_pol_sigma70_r2"/>
</dbReference>
<dbReference type="RefSeq" id="WP_380821205.1">
    <property type="nucleotide sequence ID" value="NZ_JBHTJN010000012.1"/>
</dbReference>
<dbReference type="Gene3D" id="1.10.1740.10">
    <property type="match status" value="1"/>
</dbReference>
<evidence type="ECO:0000259" key="7">
    <source>
        <dbReference type="Pfam" id="PF08281"/>
    </source>
</evidence>
<dbReference type="InterPro" id="IPR014284">
    <property type="entry name" value="RNA_pol_sigma-70_dom"/>
</dbReference>
<evidence type="ECO:0000256" key="4">
    <source>
        <dbReference type="ARBA" id="ARBA00023125"/>
    </source>
</evidence>
<keyword evidence="5" id="KW-0804">Transcription</keyword>
<evidence type="ECO:0000259" key="6">
    <source>
        <dbReference type="Pfam" id="PF04542"/>
    </source>
</evidence>
<dbReference type="Proteomes" id="UP001596996">
    <property type="component" value="Unassembled WGS sequence"/>
</dbReference>
<evidence type="ECO:0000256" key="1">
    <source>
        <dbReference type="ARBA" id="ARBA00010641"/>
    </source>
</evidence>
<name>A0ABW3IAR1_9PAST</name>
<accession>A0ABW3IAR1</accession>
<dbReference type="Pfam" id="PF04542">
    <property type="entry name" value="Sigma70_r2"/>
    <property type="match status" value="1"/>
</dbReference>
<keyword evidence="3" id="KW-0731">Sigma factor</keyword>
<feature type="domain" description="RNA polymerase sigma-70 region 2" evidence="6">
    <location>
        <begin position="23"/>
        <end position="80"/>
    </location>
</feature>
<dbReference type="InterPro" id="IPR039425">
    <property type="entry name" value="RNA_pol_sigma-70-like"/>
</dbReference>
<dbReference type="NCBIfam" id="TIGR02943">
    <property type="entry name" value="Sig70_famx1"/>
    <property type="match status" value="1"/>
</dbReference>
<dbReference type="PANTHER" id="PTHR43133:SF8">
    <property type="entry name" value="RNA POLYMERASE SIGMA FACTOR HI_1459-RELATED"/>
    <property type="match status" value="1"/>
</dbReference>
<evidence type="ECO:0000313" key="8">
    <source>
        <dbReference type="EMBL" id="MFD0966650.1"/>
    </source>
</evidence>
<feature type="domain" description="RNA polymerase sigma factor 70 region 4 type 2" evidence="7">
    <location>
        <begin position="131"/>
        <end position="181"/>
    </location>
</feature>
<dbReference type="Gene3D" id="1.10.10.10">
    <property type="entry name" value="Winged helix-like DNA-binding domain superfamily/Winged helix DNA-binding domain"/>
    <property type="match status" value="1"/>
</dbReference>
<dbReference type="EMBL" id="JBHTJN010000012">
    <property type="protein sequence ID" value="MFD0966650.1"/>
    <property type="molecule type" value="Genomic_DNA"/>
</dbReference>
<keyword evidence="9" id="KW-1185">Reference proteome</keyword>
<organism evidence="8 9">
    <name type="scientific">Seminibacterium arietis</name>
    <dbReference type="NCBI Taxonomy" id="1173502"/>
    <lineage>
        <taxon>Bacteria</taxon>
        <taxon>Pseudomonadati</taxon>
        <taxon>Pseudomonadota</taxon>
        <taxon>Gammaproteobacteria</taxon>
        <taxon>Pasteurellales</taxon>
        <taxon>Pasteurellaceae</taxon>
        <taxon>Seminibacterium</taxon>
    </lineage>
</organism>
<dbReference type="NCBIfam" id="NF009182">
    <property type="entry name" value="PRK12530.1"/>
    <property type="match status" value="1"/>
</dbReference>
<dbReference type="InterPro" id="IPR013325">
    <property type="entry name" value="RNA_pol_sigma_r2"/>
</dbReference>
<dbReference type="InterPro" id="IPR013249">
    <property type="entry name" value="RNA_pol_sigma70_r4_t2"/>
</dbReference>
<evidence type="ECO:0000256" key="2">
    <source>
        <dbReference type="ARBA" id="ARBA00023015"/>
    </source>
</evidence>
<dbReference type="Pfam" id="PF08281">
    <property type="entry name" value="Sigma70_r4_2"/>
    <property type="match status" value="1"/>
</dbReference>
<comment type="caution">
    <text evidence="8">The sequence shown here is derived from an EMBL/GenBank/DDBJ whole genome shotgun (WGS) entry which is preliminary data.</text>
</comment>
<evidence type="ECO:0000256" key="3">
    <source>
        <dbReference type="ARBA" id="ARBA00023082"/>
    </source>
</evidence>
<evidence type="ECO:0000256" key="5">
    <source>
        <dbReference type="ARBA" id="ARBA00023163"/>
    </source>
</evidence>
<dbReference type="NCBIfam" id="TIGR02937">
    <property type="entry name" value="sigma70-ECF"/>
    <property type="match status" value="1"/>
</dbReference>
<reference evidence="9" key="1">
    <citation type="journal article" date="2019" name="Int. J. Syst. Evol. Microbiol.">
        <title>The Global Catalogue of Microorganisms (GCM) 10K type strain sequencing project: providing services to taxonomists for standard genome sequencing and annotation.</title>
        <authorList>
            <consortium name="The Broad Institute Genomics Platform"/>
            <consortium name="The Broad Institute Genome Sequencing Center for Infectious Disease"/>
            <person name="Wu L."/>
            <person name="Ma J."/>
        </authorList>
    </citation>
    <scope>NUCLEOTIDE SEQUENCE [LARGE SCALE GENOMIC DNA]</scope>
    <source>
        <strain evidence="9">CCUG 61707</strain>
    </source>
</reference>
<gene>
    <name evidence="8" type="ORF">ACFQ02_07340</name>
</gene>
<keyword evidence="2" id="KW-0805">Transcription regulation</keyword>
<keyword evidence="4" id="KW-0238">DNA-binding</keyword>
<dbReference type="SUPFAM" id="SSF88659">
    <property type="entry name" value="Sigma3 and sigma4 domains of RNA polymerase sigma factors"/>
    <property type="match status" value="1"/>
</dbReference>
<dbReference type="SUPFAM" id="SSF88946">
    <property type="entry name" value="Sigma2 domain of RNA polymerase sigma factors"/>
    <property type="match status" value="1"/>
</dbReference>
<dbReference type="InterPro" id="IPR036388">
    <property type="entry name" value="WH-like_DNA-bd_sf"/>
</dbReference>